<organism evidence="4 5">
    <name type="scientific">Plasmodium cynomolgi (strain B)</name>
    <dbReference type="NCBI Taxonomy" id="1120755"/>
    <lineage>
        <taxon>Eukaryota</taxon>
        <taxon>Sar</taxon>
        <taxon>Alveolata</taxon>
        <taxon>Apicomplexa</taxon>
        <taxon>Aconoidasida</taxon>
        <taxon>Haemosporida</taxon>
        <taxon>Plasmodiidae</taxon>
        <taxon>Plasmodium</taxon>
        <taxon>Plasmodium (Plasmodium)</taxon>
    </lineage>
</organism>
<keyword evidence="5" id="KW-1185">Reference proteome</keyword>
<dbReference type="OrthoDB" id="551431at2759"/>
<feature type="compositionally biased region" description="Basic and acidic residues" evidence="2">
    <location>
        <begin position="80"/>
        <end position="97"/>
    </location>
</feature>
<comment type="similarity">
    <text evidence="1">Belongs to the SRR1 family.</text>
</comment>
<dbReference type="eggNOG" id="ENOG502SBKA">
    <property type="taxonomic scope" value="Eukaryota"/>
</dbReference>
<reference evidence="4 5" key="1">
    <citation type="journal article" date="2012" name="Nat. Genet.">
        <title>Plasmodium cynomolgi genome sequences provide insight into Plasmodium vivax and the monkey malaria clade.</title>
        <authorList>
            <person name="Tachibana S."/>
            <person name="Sullivan S.A."/>
            <person name="Kawai S."/>
            <person name="Nakamura S."/>
            <person name="Kim H.R."/>
            <person name="Goto N."/>
            <person name="Arisue N."/>
            <person name="Palacpac N.M.Q."/>
            <person name="Honma H."/>
            <person name="Yagi M."/>
            <person name="Tougan T."/>
            <person name="Katakai Y."/>
            <person name="Kaneko O."/>
            <person name="Mita T."/>
            <person name="Kita K."/>
            <person name="Yasutomi Y."/>
            <person name="Sutton P.L."/>
            <person name="Shakhbatyan R."/>
            <person name="Horii T."/>
            <person name="Yasunaga T."/>
            <person name="Barnwell J.W."/>
            <person name="Escalante A.A."/>
            <person name="Carlton J.M."/>
            <person name="Tanabe K."/>
        </authorList>
    </citation>
    <scope>NUCLEOTIDE SEQUENCE [LARGE SCALE GENOMIC DNA]</scope>
    <source>
        <strain evidence="4 5">B</strain>
    </source>
</reference>
<dbReference type="OMA" id="HCDISLY"/>
<evidence type="ECO:0000256" key="1">
    <source>
        <dbReference type="ARBA" id="ARBA00009856"/>
    </source>
</evidence>
<feature type="compositionally biased region" description="Basic and acidic residues" evidence="2">
    <location>
        <begin position="105"/>
        <end position="120"/>
    </location>
</feature>
<dbReference type="GO" id="GO:0005737">
    <property type="term" value="C:cytoplasm"/>
    <property type="evidence" value="ECO:0007669"/>
    <property type="project" value="TreeGrafter"/>
</dbReference>
<evidence type="ECO:0000256" key="2">
    <source>
        <dbReference type="SAM" id="MobiDB-lite"/>
    </source>
</evidence>
<sequence>DPNWNNRKACVYQLGFVLLLGRIYNVEKVYIYDPKIGEVDQAVCGRFNIEVLSPCEEERPVDEGAHSEEAPRVEAPSGEAHSEEAHSEEAHIVEPHKVVPPSGETPRDAPPKEEKDDETSHTIAKTGAHERTLVFMPHCDVSLYSQVMHNIYINEKLSYAKLHFLLTLEKTIFMGNSFAYYREHTYMYRPFGIPAYAIRLLRRSGGTTLLENATESSLNRLEQFYKKDHFLFYVHKYAKEEKFPIFDEHVSAFNDMAIITFGSMPDRFSFWLDIWKEVTSGGPN</sequence>
<feature type="domain" description="SRR1-like" evidence="3">
    <location>
        <begin position="4"/>
        <end position="62"/>
    </location>
</feature>
<dbReference type="InterPro" id="IPR040044">
    <property type="entry name" value="SRR1L"/>
</dbReference>
<dbReference type="EMBL" id="DF157096">
    <property type="protein sequence ID" value="GAB64972.1"/>
    <property type="molecule type" value="Genomic_DNA"/>
</dbReference>
<accession>K6V782</accession>
<dbReference type="GO" id="GO:0005634">
    <property type="term" value="C:nucleus"/>
    <property type="evidence" value="ECO:0007669"/>
    <property type="project" value="TreeGrafter"/>
</dbReference>
<dbReference type="RefSeq" id="XP_004225373.1">
    <property type="nucleotide sequence ID" value="XM_004225325.1"/>
</dbReference>
<dbReference type="KEGG" id="pcy:PCYB_041740"/>
<dbReference type="AlphaFoldDB" id="K6V782"/>
<dbReference type="InterPro" id="IPR012942">
    <property type="entry name" value="SRR1-like"/>
</dbReference>
<feature type="domain" description="SRR1-like" evidence="3">
    <location>
        <begin position="122"/>
        <end position="259"/>
    </location>
</feature>
<dbReference type="Proteomes" id="UP000006319">
    <property type="component" value="Chromosome 4"/>
</dbReference>
<evidence type="ECO:0000313" key="5">
    <source>
        <dbReference type="Proteomes" id="UP000006319"/>
    </source>
</evidence>
<evidence type="ECO:0000259" key="3">
    <source>
        <dbReference type="Pfam" id="PF07985"/>
    </source>
</evidence>
<feature type="region of interest" description="Disordered" evidence="2">
    <location>
        <begin position="57"/>
        <end position="122"/>
    </location>
</feature>
<feature type="compositionally biased region" description="Basic and acidic residues" evidence="2">
    <location>
        <begin position="57"/>
        <end position="72"/>
    </location>
</feature>
<dbReference type="PANTHER" id="PTHR28626">
    <property type="entry name" value="SRR1-LIKE PROTEIN"/>
    <property type="match status" value="1"/>
</dbReference>
<dbReference type="Pfam" id="PF07985">
    <property type="entry name" value="SRR1"/>
    <property type="match status" value="2"/>
</dbReference>
<dbReference type="PANTHER" id="PTHR28626:SF3">
    <property type="entry name" value="SRR1-LIKE PROTEIN"/>
    <property type="match status" value="1"/>
</dbReference>
<evidence type="ECO:0000313" key="4">
    <source>
        <dbReference type="EMBL" id="GAB64972.1"/>
    </source>
</evidence>
<feature type="non-terminal residue" evidence="4">
    <location>
        <position position="1"/>
    </location>
</feature>
<proteinExistence type="inferred from homology"/>
<dbReference type="GeneID" id="14695810"/>
<name>K6V782_PLACD</name>
<protein>
    <recommendedName>
        <fullName evidence="3">SRR1-like domain-containing protein</fullName>
    </recommendedName>
</protein>
<dbReference type="VEuPathDB" id="PlasmoDB:PCYB_041740"/>
<gene>
    <name evidence="4" type="ORF">PCYB_041740</name>
</gene>